<proteinExistence type="inferred from homology"/>
<name>A8PX52_MALGO</name>
<dbReference type="Pfam" id="PF04124">
    <property type="entry name" value="Dor1"/>
    <property type="match status" value="1"/>
</dbReference>
<organism evidence="9 10">
    <name type="scientific">Malassezia globosa (strain ATCC MYA-4612 / CBS 7966)</name>
    <name type="common">Dandruff-associated fungus</name>
    <dbReference type="NCBI Taxonomy" id="425265"/>
    <lineage>
        <taxon>Eukaryota</taxon>
        <taxon>Fungi</taxon>
        <taxon>Dikarya</taxon>
        <taxon>Basidiomycota</taxon>
        <taxon>Ustilaginomycotina</taxon>
        <taxon>Malasseziomycetes</taxon>
        <taxon>Malasseziales</taxon>
        <taxon>Malasseziaceae</taxon>
        <taxon>Malassezia</taxon>
    </lineage>
</organism>
<evidence type="ECO:0000256" key="5">
    <source>
        <dbReference type="ARBA" id="ARBA00022927"/>
    </source>
</evidence>
<dbReference type="GO" id="GO:0015031">
    <property type="term" value="P:protein transport"/>
    <property type="evidence" value="ECO:0007669"/>
    <property type="project" value="UniProtKB-KW"/>
</dbReference>
<dbReference type="PANTHER" id="PTHR21311:SF0">
    <property type="entry name" value="CONSERVED OLIGOMERIC GOLGI COMPLEX SUBUNIT 8"/>
    <property type="match status" value="1"/>
</dbReference>
<evidence type="ECO:0000256" key="3">
    <source>
        <dbReference type="ARBA" id="ARBA00020983"/>
    </source>
</evidence>
<dbReference type="GeneID" id="5855452"/>
<evidence type="ECO:0000256" key="4">
    <source>
        <dbReference type="ARBA" id="ARBA00022448"/>
    </source>
</evidence>
<dbReference type="Proteomes" id="UP000008837">
    <property type="component" value="Unassembled WGS sequence"/>
</dbReference>
<evidence type="ECO:0000313" key="10">
    <source>
        <dbReference type="Proteomes" id="UP000008837"/>
    </source>
</evidence>
<gene>
    <name evidence="9" type="ORF">MGL_1328</name>
</gene>
<comment type="caution">
    <text evidence="9">The sequence shown here is derived from an EMBL/GenBank/DDBJ whole genome shotgun (WGS) entry which is preliminary data.</text>
</comment>
<dbReference type="GO" id="GO:0017119">
    <property type="term" value="C:Golgi transport complex"/>
    <property type="evidence" value="ECO:0007669"/>
    <property type="project" value="InterPro"/>
</dbReference>
<evidence type="ECO:0000256" key="6">
    <source>
        <dbReference type="ARBA" id="ARBA00023034"/>
    </source>
</evidence>
<keyword evidence="4" id="KW-0813">Transport</keyword>
<dbReference type="InterPro" id="IPR007255">
    <property type="entry name" value="COG8"/>
</dbReference>
<keyword evidence="10" id="KW-1185">Reference proteome</keyword>
<dbReference type="STRING" id="425265.A8PX52"/>
<comment type="subcellular location">
    <subcellularLocation>
        <location evidence="1">Golgi apparatus membrane</location>
        <topology evidence="1">Peripheral membrane protein</topology>
    </subcellularLocation>
</comment>
<evidence type="ECO:0000313" key="9">
    <source>
        <dbReference type="EMBL" id="EDP43931.1"/>
    </source>
</evidence>
<accession>A8PX52</accession>
<dbReference type="RefSeq" id="XP_001731145.1">
    <property type="nucleotide sequence ID" value="XM_001731093.1"/>
</dbReference>
<sequence>MATEAPSTLDSPLSALVRLELLNEEFKSSSKEAALYLRDLARTSVDAIEQQPAQQQTSALSLQHQLSELCTRNTPTFVLSQSAFNQIPLLTANCDEKISNLSNNLLYRVQEATKQFEHSADVALASRKAIFSVKNVMQTSVHQLFRMPQLVNIQVSKANYEEALQLARHFFLILPAEGPNTENITKALLDDMYSALYRAQTLLLQALRDPYAKQPQARAWASYLFRVISLAHEHYRDTELDLRKADICFHFLHSRFMRIHGCFKSRSDLLNIVDTWKDVVLNTCSMALSIFVDNQIAKICTVDTSSEQLISMFCSHAVECLYAFLSRTLLHQTHTPSGSIQSWEAMSQRLENLYSKLCFVSESLASVGVYMDVSLIPYSHAAESQLSAFDHAALSLWTASLRSIHLEEVRVTPPETDTECSLPRALAEHPVCVGIGRQVVMALNVLRHFAPLHIQRPAVDAMGKKFAQILSNLSPDAHPCFMNILVPWASSALTQGVFDMPEQSYSLHDCDIWRQACKNATHTAPSPALR</sequence>
<dbReference type="KEGG" id="mgl:MGL_1328"/>
<evidence type="ECO:0000256" key="1">
    <source>
        <dbReference type="ARBA" id="ARBA00004395"/>
    </source>
</evidence>
<dbReference type="EMBL" id="AAYY01000004">
    <property type="protein sequence ID" value="EDP43931.1"/>
    <property type="molecule type" value="Genomic_DNA"/>
</dbReference>
<keyword evidence="7" id="KW-0472">Membrane</keyword>
<dbReference type="VEuPathDB" id="FungiDB:MGL_1328"/>
<evidence type="ECO:0000256" key="8">
    <source>
        <dbReference type="ARBA" id="ARBA00031347"/>
    </source>
</evidence>
<dbReference type="OrthoDB" id="1661054at2759"/>
<evidence type="ECO:0000256" key="7">
    <source>
        <dbReference type="ARBA" id="ARBA00023136"/>
    </source>
</evidence>
<dbReference type="GO" id="GO:0006891">
    <property type="term" value="P:intra-Golgi vesicle-mediated transport"/>
    <property type="evidence" value="ECO:0007669"/>
    <property type="project" value="TreeGrafter"/>
</dbReference>
<dbReference type="InParanoid" id="A8PX52"/>
<evidence type="ECO:0000256" key="2">
    <source>
        <dbReference type="ARBA" id="ARBA00006419"/>
    </source>
</evidence>
<dbReference type="OMA" id="ACKNATH"/>
<dbReference type="AlphaFoldDB" id="A8PX52"/>
<reference evidence="9 10" key="1">
    <citation type="journal article" date="2007" name="Proc. Natl. Acad. Sci. U.S.A.">
        <title>Dandruff-associated Malassezia genomes reveal convergent and divergent virulence traits shared with plant and human fungal pathogens.</title>
        <authorList>
            <person name="Xu J."/>
            <person name="Saunders C.W."/>
            <person name="Hu P."/>
            <person name="Grant R.A."/>
            <person name="Boekhout T."/>
            <person name="Kuramae E.E."/>
            <person name="Kronstad J.W."/>
            <person name="Deangelis Y.M."/>
            <person name="Reeder N.L."/>
            <person name="Johnstone K.R."/>
            <person name="Leland M."/>
            <person name="Fieno A.M."/>
            <person name="Begley W.M."/>
            <person name="Sun Y."/>
            <person name="Lacey M.P."/>
            <person name="Chaudhary T."/>
            <person name="Keough T."/>
            <person name="Chu L."/>
            <person name="Sears R."/>
            <person name="Yuan B."/>
            <person name="Dawson T.L.Jr."/>
        </authorList>
    </citation>
    <scope>NUCLEOTIDE SEQUENCE [LARGE SCALE GENOMIC DNA]</scope>
    <source>
        <strain evidence="10">ATCC MYA-4612 / CBS 7966</strain>
    </source>
</reference>
<keyword evidence="6" id="KW-0333">Golgi apparatus</keyword>
<dbReference type="GO" id="GO:0000139">
    <property type="term" value="C:Golgi membrane"/>
    <property type="evidence" value="ECO:0007669"/>
    <property type="project" value="UniProtKB-SubCell"/>
</dbReference>
<keyword evidence="5" id="KW-0653">Protein transport</keyword>
<comment type="similarity">
    <text evidence="2">Belongs to the COG8 family.</text>
</comment>
<dbReference type="PANTHER" id="PTHR21311">
    <property type="entry name" value="CONSERVED OLIGOMERIC GOLGI COMPLEX COMPONENT 8"/>
    <property type="match status" value="1"/>
</dbReference>
<protein>
    <recommendedName>
        <fullName evidence="3">Conserved oligomeric Golgi complex subunit 8</fullName>
    </recommendedName>
    <alternativeName>
        <fullName evidence="8">Component of oligomeric Golgi complex 8</fullName>
    </alternativeName>
</protein>